<dbReference type="AlphaFoldDB" id="A0A553PQ16"/>
<accession>A0A553PQ16</accession>
<proteinExistence type="predicted"/>
<evidence type="ECO:0000313" key="1">
    <source>
        <dbReference type="EMBL" id="TRY79774.1"/>
    </source>
</evidence>
<reference evidence="1 2" key="1">
    <citation type="journal article" date="2018" name="Nat. Ecol. Evol.">
        <title>Genomic signatures of mitonuclear coevolution across populations of Tigriopus californicus.</title>
        <authorList>
            <person name="Barreto F.S."/>
            <person name="Watson E.T."/>
            <person name="Lima T.G."/>
            <person name="Willett C.S."/>
            <person name="Edmands S."/>
            <person name="Li W."/>
            <person name="Burton R.S."/>
        </authorList>
    </citation>
    <scope>NUCLEOTIDE SEQUENCE [LARGE SCALE GENOMIC DNA]</scope>
    <source>
        <strain evidence="1 2">San Diego</strain>
    </source>
</reference>
<name>A0A553PQ16_TIGCA</name>
<organism evidence="1 2">
    <name type="scientific">Tigriopus californicus</name>
    <name type="common">Marine copepod</name>
    <dbReference type="NCBI Taxonomy" id="6832"/>
    <lineage>
        <taxon>Eukaryota</taxon>
        <taxon>Metazoa</taxon>
        <taxon>Ecdysozoa</taxon>
        <taxon>Arthropoda</taxon>
        <taxon>Crustacea</taxon>
        <taxon>Multicrustacea</taxon>
        <taxon>Hexanauplia</taxon>
        <taxon>Copepoda</taxon>
        <taxon>Harpacticoida</taxon>
        <taxon>Harpacticidae</taxon>
        <taxon>Tigriopus</taxon>
    </lineage>
</organism>
<feature type="non-terminal residue" evidence="1">
    <location>
        <position position="186"/>
    </location>
</feature>
<comment type="caution">
    <text evidence="1">The sequence shown here is derived from an EMBL/GenBank/DDBJ whole genome shotgun (WGS) entry which is preliminary data.</text>
</comment>
<gene>
    <name evidence="1" type="ORF">TCAL_16097</name>
</gene>
<keyword evidence="2" id="KW-1185">Reference proteome</keyword>
<evidence type="ECO:0000313" key="2">
    <source>
        <dbReference type="Proteomes" id="UP000318571"/>
    </source>
</evidence>
<dbReference type="EMBL" id="VCGU01000002">
    <property type="protein sequence ID" value="TRY79774.1"/>
    <property type="molecule type" value="Genomic_DNA"/>
</dbReference>
<protein>
    <submittedName>
        <fullName evidence="1">Uncharacterized protein</fullName>
    </submittedName>
</protein>
<sequence>MGFLGTNLVLAMTSEVVISPSLSMCRRLATSDSLRKEVAVRVLIHLHSLAFWQQPPCHVAATTTTPTATVPSSSSTIATTTTAATVPSSSSSSASASVIATTTTAATVPASSSFAPVITAITIPRIAVAPSCPRLSLSTGCKVTAVGKAIIFQARVGLDRATLSVVVYGVIRWGFGFVQAFEQAEG</sequence>
<dbReference type="Proteomes" id="UP000318571">
    <property type="component" value="Chromosome 6"/>
</dbReference>